<proteinExistence type="inferred from homology"/>
<dbReference type="PANTHER" id="PTHR21314">
    <property type="entry name" value="QUEUOSINE 5'-PHOSPHATE N-GLYCOSYLASE_HYDROLASE-RELATED"/>
    <property type="match status" value="1"/>
</dbReference>
<evidence type="ECO:0000256" key="3">
    <source>
        <dbReference type="ARBA" id="ARBA00035306"/>
    </source>
</evidence>
<evidence type="ECO:0000256" key="1">
    <source>
        <dbReference type="ARBA" id="ARBA00022801"/>
    </source>
</evidence>
<dbReference type="EMBL" id="JAQGDS010000001">
    <property type="protein sequence ID" value="KAJ6264210.1"/>
    <property type="molecule type" value="Genomic_DNA"/>
</dbReference>
<comment type="catalytic activity">
    <reaction evidence="5 6">
        <text>queuosine 5'-phosphate + H2O = queuine + D-ribose 5-phosphate</text>
        <dbReference type="Rhea" id="RHEA:75387"/>
        <dbReference type="ChEBI" id="CHEBI:15377"/>
        <dbReference type="ChEBI" id="CHEBI:17433"/>
        <dbReference type="ChEBI" id="CHEBI:78346"/>
        <dbReference type="ChEBI" id="CHEBI:194371"/>
    </reaction>
    <physiologicalReaction direction="left-to-right" evidence="5 6">
        <dbReference type="Rhea" id="RHEA:75388"/>
    </physiologicalReaction>
</comment>
<dbReference type="AlphaFoldDB" id="A0AAD6J6F0"/>
<name>A0AAD6J6F0_DREDA</name>
<dbReference type="InterPro" id="IPR019438">
    <property type="entry name" value="Q_salvage"/>
</dbReference>
<keyword evidence="8" id="KW-1185">Reference proteome</keyword>
<dbReference type="Pfam" id="PF10343">
    <property type="entry name" value="Q_salvage"/>
    <property type="match status" value="1"/>
</dbReference>
<gene>
    <name evidence="7" type="ORF">Dda_0353</name>
</gene>
<comment type="function">
    <text evidence="6">Catalyzes the hydrolysis of queuosine 5'-phosphate, releasing the nucleobase queuine (q). Is required for salvage of queuine from exogenous queuosine (Q) that is imported and then converted to queuosine 5'-phosphate intracellularly.</text>
</comment>
<evidence type="ECO:0000256" key="5">
    <source>
        <dbReference type="ARBA" id="ARBA00048204"/>
    </source>
</evidence>
<comment type="similarity">
    <text evidence="2 6">Belongs to the QNG1 protein family.</text>
</comment>
<protein>
    <recommendedName>
        <fullName evidence="3 6">Queuosine 5'-phosphate N-glycosylase/hydrolase</fullName>
        <ecNumber evidence="6">3.2.2.-</ecNumber>
    </recommendedName>
    <alternativeName>
        <fullName evidence="4 6">Queuosine-nucleotide N-glycosylase/hydrolase</fullName>
    </alternativeName>
</protein>
<reference evidence="7" key="1">
    <citation type="submission" date="2023-01" db="EMBL/GenBank/DDBJ databases">
        <title>The chitinases involved in constricting ring structure development in the nematode-trapping fungus Drechslerella dactyloides.</title>
        <authorList>
            <person name="Wang R."/>
            <person name="Zhang L."/>
            <person name="Tang P."/>
            <person name="Li S."/>
            <person name="Liang L."/>
        </authorList>
    </citation>
    <scope>NUCLEOTIDE SEQUENCE</scope>
    <source>
        <strain evidence="7">YMF1.00031</strain>
    </source>
</reference>
<evidence type="ECO:0000313" key="8">
    <source>
        <dbReference type="Proteomes" id="UP001221413"/>
    </source>
</evidence>
<dbReference type="PANTHER" id="PTHR21314:SF0">
    <property type="entry name" value="QUEUOSINE 5'-PHOSPHATE N-GLYCOSYLASE_HYDROLASE"/>
    <property type="match status" value="1"/>
</dbReference>
<evidence type="ECO:0000256" key="4">
    <source>
        <dbReference type="ARBA" id="ARBA00035393"/>
    </source>
</evidence>
<comment type="caution">
    <text evidence="7">The sequence shown here is derived from an EMBL/GenBank/DDBJ whole genome shotgun (WGS) entry which is preliminary data.</text>
</comment>
<dbReference type="GO" id="GO:0006400">
    <property type="term" value="P:tRNA modification"/>
    <property type="evidence" value="ECO:0007669"/>
    <property type="project" value="TreeGrafter"/>
</dbReference>
<sequence length="372" mass="42356">MLTMVSMDDDTDHELLAFMRKALGFDPAPPSKSPPDTGVLRSAEYIYDNAIDVALDMRSCKDAAETILTCMQHANYGTQTWDGHALHPHSKDEEQIDFIFTMDLLNFSFWPDDPRADYEVDYAGNQESGYWSLVAALRRALDEGIPITSPYFWVDTDTCTDELLTHVFRSSTATPIPLLSERIACLREAGEILCDRFNGSFVNLIREAGESASALVNLVVAEFPCFRDEAKFQGRNIHFYKRAQILVADVWASFNGTSYGTFRDINTLTMFADYRIPQILHTLGCIIFSPPLDAAIRDRRPIPHQSTWELEIRGCTIHCVELIRREIVTRHPEAAGTVNAVLIDFFLYDTAKEWEVQGRQMIPPHRTRSIWY</sequence>
<evidence type="ECO:0000256" key="6">
    <source>
        <dbReference type="RuleBase" id="RU365002"/>
    </source>
</evidence>
<keyword evidence="1 6" id="KW-0378">Hydrolase</keyword>
<accession>A0AAD6J6F0</accession>
<evidence type="ECO:0000256" key="2">
    <source>
        <dbReference type="ARBA" id="ARBA00035119"/>
    </source>
</evidence>
<dbReference type="Proteomes" id="UP001221413">
    <property type="component" value="Unassembled WGS sequence"/>
</dbReference>
<organism evidence="7 8">
    <name type="scientific">Drechslerella dactyloides</name>
    <name type="common">Nematode-trapping fungus</name>
    <name type="synonym">Arthrobotrys dactyloides</name>
    <dbReference type="NCBI Taxonomy" id="74499"/>
    <lineage>
        <taxon>Eukaryota</taxon>
        <taxon>Fungi</taxon>
        <taxon>Dikarya</taxon>
        <taxon>Ascomycota</taxon>
        <taxon>Pezizomycotina</taxon>
        <taxon>Orbiliomycetes</taxon>
        <taxon>Orbiliales</taxon>
        <taxon>Orbiliaceae</taxon>
        <taxon>Drechslerella</taxon>
    </lineage>
</organism>
<dbReference type="GO" id="GO:0016787">
    <property type="term" value="F:hydrolase activity"/>
    <property type="evidence" value="ECO:0007669"/>
    <property type="project" value="UniProtKB-KW"/>
</dbReference>
<evidence type="ECO:0000313" key="7">
    <source>
        <dbReference type="EMBL" id="KAJ6264210.1"/>
    </source>
</evidence>
<dbReference type="EC" id="3.2.2.-" evidence="6"/>